<protein>
    <submittedName>
        <fullName evidence="6">Ferritin-like domain-containing protein</fullName>
    </submittedName>
</protein>
<keyword evidence="2" id="KW-0409">Iron storage</keyword>
<keyword evidence="3" id="KW-0408">Iron</keyword>
<dbReference type="RefSeq" id="WP_380231142.1">
    <property type="nucleotide sequence ID" value="NZ_JBHSVH010000002.1"/>
</dbReference>
<dbReference type="Pfam" id="PF00210">
    <property type="entry name" value="Ferritin"/>
    <property type="match status" value="1"/>
</dbReference>
<dbReference type="PANTHER" id="PTHR30295:SF1">
    <property type="entry name" value="DNA PROTECTION DURING STARVATION PROTEIN"/>
    <property type="match status" value="1"/>
</dbReference>
<keyword evidence="7" id="KW-1185">Reference proteome</keyword>
<dbReference type="Gene3D" id="1.20.1260.10">
    <property type="match status" value="1"/>
</dbReference>
<name>A0ABW2FTM2_9ACTN</name>
<comment type="cofactor">
    <cofactor evidence="1">
        <name>heme b</name>
        <dbReference type="ChEBI" id="CHEBI:60344"/>
    </cofactor>
</comment>
<accession>A0ABW2FTM2</accession>
<evidence type="ECO:0000256" key="1">
    <source>
        <dbReference type="ARBA" id="ARBA00001970"/>
    </source>
</evidence>
<evidence type="ECO:0000256" key="4">
    <source>
        <dbReference type="SAM" id="MobiDB-lite"/>
    </source>
</evidence>
<dbReference type="PANTHER" id="PTHR30295">
    <property type="entry name" value="BACTERIOFERRITIN"/>
    <property type="match status" value="1"/>
</dbReference>
<feature type="compositionally biased region" description="Low complexity" evidence="4">
    <location>
        <begin position="176"/>
        <end position="192"/>
    </location>
</feature>
<comment type="caution">
    <text evidence="6">The sequence shown here is derived from an EMBL/GenBank/DDBJ whole genome shotgun (WGS) entry which is preliminary data.</text>
</comment>
<sequence length="199" mass="20912">MTDFAVDVTRISREAHRTMSAQPATGPTGRLPEEQVVSVLNDVIATEVVGWLRRTRNALAVQGTGERGIAALFTDHAEQGMRHAVAVAERIVALGGHPNFDPDTLAQRAHTDYSVPGEAALTTMLARDLRAERIVVASYREIAAWLGNRDAGSRRLIEALVADVERNAGELAGAVAARTGTPGAADPAAAGPPAGPHDS</sequence>
<proteinExistence type="predicted"/>
<reference evidence="7" key="1">
    <citation type="journal article" date="2019" name="Int. J. Syst. Evol. Microbiol.">
        <title>The Global Catalogue of Microorganisms (GCM) 10K type strain sequencing project: providing services to taxonomists for standard genome sequencing and annotation.</title>
        <authorList>
            <consortium name="The Broad Institute Genomics Platform"/>
            <consortium name="The Broad Institute Genome Sequencing Center for Infectious Disease"/>
            <person name="Wu L."/>
            <person name="Ma J."/>
        </authorList>
    </citation>
    <scope>NUCLEOTIDE SEQUENCE [LARGE SCALE GENOMIC DNA]</scope>
    <source>
        <strain evidence="7">CGMCC 1.12859</strain>
    </source>
</reference>
<dbReference type="InterPro" id="IPR009078">
    <property type="entry name" value="Ferritin-like_SF"/>
</dbReference>
<organism evidence="6 7">
    <name type="scientific">Kitasatospora paranensis</name>
    <dbReference type="NCBI Taxonomy" id="258053"/>
    <lineage>
        <taxon>Bacteria</taxon>
        <taxon>Bacillati</taxon>
        <taxon>Actinomycetota</taxon>
        <taxon>Actinomycetes</taxon>
        <taxon>Kitasatosporales</taxon>
        <taxon>Streptomycetaceae</taxon>
        <taxon>Kitasatospora</taxon>
    </lineage>
</organism>
<feature type="region of interest" description="Disordered" evidence="4">
    <location>
        <begin position="175"/>
        <end position="199"/>
    </location>
</feature>
<evidence type="ECO:0000313" key="6">
    <source>
        <dbReference type="EMBL" id="MFC7180576.1"/>
    </source>
</evidence>
<gene>
    <name evidence="6" type="ORF">ACFQMG_13530</name>
</gene>
<dbReference type="SUPFAM" id="SSF47240">
    <property type="entry name" value="Ferritin-like"/>
    <property type="match status" value="1"/>
</dbReference>
<evidence type="ECO:0000259" key="5">
    <source>
        <dbReference type="Pfam" id="PF00210"/>
    </source>
</evidence>
<evidence type="ECO:0000256" key="3">
    <source>
        <dbReference type="ARBA" id="ARBA00023004"/>
    </source>
</evidence>
<dbReference type="EMBL" id="JBHTAJ010000021">
    <property type="protein sequence ID" value="MFC7180576.1"/>
    <property type="molecule type" value="Genomic_DNA"/>
</dbReference>
<evidence type="ECO:0000256" key="2">
    <source>
        <dbReference type="ARBA" id="ARBA00022434"/>
    </source>
</evidence>
<dbReference type="InterPro" id="IPR008331">
    <property type="entry name" value="Ferritin_DPS_dom"/>
</dbReference>
<evidence type="ECO:0000313" key="7">
    <source>
        <dbReference type="Proteomes" id="UP001596435"/>
    </source>
</evidence>
<dbReference type="Proteomes" id="UP001596435">
    <property type="component" value="Unassembled WGS sequence"/>
</dbReference>
<dbReference type="InterPro" id="IPR012347">
    <property type="entry name" value="Ferritin-like"/>
</dbReference>
<feature type="domain" description="Ferritin/DPS" evidence="5">
    <location>
        <begin position="40"/>
        <end position="172"/>
    </location>
</feature>